<evidence type="ECO:0000313" key="1">
    <source>
        <dbReference type="EMBL" id="MDR6727427.1"/>
    </source>
</evidence>
<protein>
    <submittedName>
        <fullName evidence="1">Uncharacterized protein</fullName>
    </submittedName>
</protein>
<dbReference type="Proteomes" id="UP001254832">
    <property type="component" value="Unassembled WGS sequence"/>
</dbReference>
<sequence>MSIIKKWGYILSACFVALLILLNPSREQELEDYTPPTPEVEIIMDSLSDVTFHWKMTNLSPEQFHSRYLELTGEDFSQLKGQPASYSSNIYHAEYTALVDLGAGVDVQTGFLAEIEEVRDGSEIQREFRQVYENTSYLTPEDSNSTKLVQNYVMVTRHDQSRVQVSLNAYADWLSSEGQRKHELGVLSAEELRQQHWFPMESMDGSDKGFRRYFSGSGWVKL</sequence>
<dbReference type="EMBL" id="JAVDTR010000028">
    <property type="protein sequence ID" value="MDR6727427.1"/>
    <property type="molecule type" value="Genomic_DNA"/>
</dbReference>
<proteinExistence type="predicted"/>
<dbReference type="AlphaFoldDB" id="A0AAP5H7X3"/>
<accession>A0AAP5H7X3</accession>
<name>A0AAP5H7X3_PAEAM</name>
<reference evidence="1" key="1">
    <citation type="submission" date="2023-07" db="EMBL/GenBank/DDBJ databases">
        <title>Sorghum-associated microbial communities from plants grown in Nebraska, USA.</title>
        <authorList>
            <person name="Schachtman D."/>
        </authorList>
    </citation>
    <scope>NUCLEOTIDE SEQUENCE</scope>
    <source>
        <strain evidence="1">BE80</strain>
    </source>
</reference>
<evidence type="ECO:0000313" key="2">
    <source>
        <dbReference type="Proteomes" id="UP001254832"/>
    </source>
</evidence>
<comment type="caution">
    <text evidence="1">The sequence shown here is derived from an EMBL/GenBank/DDBJ whole genome shotgun (WGS) entry which is preliminary data.</text>
</comment>
<dbReference type="RefSeq" id="WP_310146166.1">
    <property type="nucleotide sequence ID" value="NZ_JAVDTR010000028.1"/>
</dbReference>
<gene>
    <name evidence="1" type="ORF">J2W91_005958</name>
</gene>
<organism evidence="1 2">
    <name type="scientific">Paenibacillus amylolyticus</name>
    <dbReference type="NCBI Taxonomy" id="1451"/>
    <lineage>
        <taxon>Bacteria</taxon>
        <taxon>Bacillati</taxon>
        <taxon>Bacillota</taxon>
        <taxon>Bacilli</taxon>
        <taxon>Bacillales</taxon>
        <taxon>Paenibacillaceae</taxon>
        <taxon>Paenibacillus</taxon>
    </lineage>
</organism>